<proteinExistence type="predicted"/>
<evidence type="ECO:0000313" key="2">
    <source>
        <dbReference type="EMBL" id="GIY08184.1"/>
    </source>
</evidence>
<name>A0AAV4QIX2_CAEEX</name>
<protein>
    <submittedName>
        <fullName evidence="2">Uncharacterized protein</fullName>
    </submittedName>
</protein>
<evidence type="ECO:0000313" key="3">
    <source>
        <dbReference type="Proteomes" id="UP001054945"/>
    </source>
</evidence>
<dbReference type="AlphaFoldDB" id="A0AAV4QIX2"/>
<feature type="compositionally biased region" description="Low complexity" evidence="1">
    <location>
        <begin position="53"/>
        <end position="65"/>
    </location>
</feature>
<feature type="compositionally biased region" description="Basic and acidic residues" evidence="1">
    <location>
        <begin position="39"/>
        <end position="52"/>
    </location>
</feature>
<feature type="region of interest" description="Disordered" evidence="1">
    <location>
        <begin position="1"/>
        <end position="69"/>
    </location>
</feature>
<feature type="compositionally biased region" description="Polar residues" evidence="1">
    <location>
        <begin position="1"/>
        <end position="20"/>
    </location>
</feature>
<evidence type="ECO:0000256" key="1">
    <source>
        <dbReference type="SAM" id="MobiDB-lite"/>
    </source>
</evidence>
<reference evidence="2 3" key="1">
    <citation type="submission" date="2021-06" db="EMBL/GenBank/DDBJ databases">
        <title>Caerostris extrusa draft genome.</title>
        <authorList>
            <person name="Kono N."/>
            <person name="Arakawa K."/>
        </authorList>
    </citation>
    <scope>NUCLEOTIDE SEQUENCE [LARGE SCALE GENOMIC DNA]</scope>
</reference>
<accession>A0AAV4QIX2</accession>
<dbReference type="EMBL" id="BPLR01006211">
    <property type="protein sequence ID" value="GIY08184.1"/>
    <property type="molecule type" value="Genomic_DNA"/>
</dbReference>
<gene>
    <name evidence="2" type="ORF">CEXT_288611</name>
</gene>
<keyword evidence="3" id="KW-1185">Reference proteome</keyword>
<organism evidence="2 3">
    <name type="scientific">Caerostris extrusa</name>
    <name type="common">Bark spider</name>
    <name type="synonym">Caerostris bankana</name>
    <dbReference type="NCBI Taxonomy" id="172846"/>
    <lineage>
        <taxon>Eukaryota</taxon>
        <taxon>Metazoa</taxon>
        <taxon>Ecdysozoa</taxon>
        <taxon>Arthropoda</taxon>
        <taxon>Chelicerata</taxon>
        <taxon>Arachnida</taxon>
        <taxon>Araneae</taxon>
        <taxon>Araneomorphae</taxon>
        <taxon>Entelegynae</taxon>
        <taxon>Araneoidea</taxon>
        <taxon>Araneidae</taxon>
        <taxon>Caerostris</taxon>
    </lineage>
</organism>
<sequence>MQTITVRFNGTSRYDVSQTDGGSGGSLRCGSQRHLRAPNGDRESRSEGRESGSGESTSRSSGTTSQGHCPSLCASRAAAAILRVPYLDPHQSFIIHDHDPSYYSLLPRGIKLVL</sequence>
<comment type="caution">
    <text evidence="2">The sequence shown here is derived from an EMBL/GenBank/DDBJ whole genome shotgun (WGS) entry which is preliminary data.</text>
</comment>
<dbReference type="Proteomes" id="UP001054945">
    <property type="component" value="Unassembled WGS sequence"/>
</dbReference>